<keyword evidence="3" id="KW-1185">Reference proteome</keyword>
<dbReference type="EMBL" id="FPAW01000015">
    <property type="protein sequence ID" value="SFT95502.1"/>
    <property type="molecule type" value="Genomic_DNA"/>
</dbReference>
<dbReference type="AlphaFoldDB" id="A0A1I7C7Y6"/>
<dbReference type="RefSeq" id="WP_051372427.1">
    <property type="nucleotide sequence ID" value="NZ_FPAW01000015.1"/>
</dbReference>
<keyword evidence="1" id="KW-0175">Coiled coil</keyword>
<dbReference type="eggNOG" id="ENOG5032T64">
    <property type="taxonomic scope" value="Bacteria"/>
</dbReference>
<name>A0A1I7C7Y6_9RHOB</name>
<evidence type="ECO:0000313" key="2">
    <source>
        <dbReference type="EMBL" id="SFT95502.1"/>
    </source>
</evidence>
<accession>A0A1I7C7Y6</accession>
<dbReference type="STRING" id="999627.SAMN05216236_11516"/>
<reference evidence="2 3" key="1">
    <citation type="submission" date="2016-10" db="EMBL/GenBank/DDBJ databases">
        <authorList>
            <person name="de Groot N.N."/>
        </authorList>
    </citation>
    <scope>NUCLEOTIDE SEQUENCE [LARGE SCALE GENOMIC DNA]</scope>
    <source>
        <strain evidence="2 3">CGMCC 1.10959</strain>
    </source>
</reference>
<organism evidence="2 3">
    <name type="scientific">Sedimentitalea nanhaiensis</name>
    <dbReference type="NCBI Taxonomy" id="999627"/>
    <lineage>
        <taxon>Bacteria</taxon>
        <taxon>Pseudomonadati</taxon>
        <taxon>Pseudomonadota</taxon>
        <taxon>Alphaproteobacteria</taxon>
        <taxon>Rhodobacterales</taxon>
        <taxon>Paracoccaceae</taxon>
        <taxon>Sedimentitalea</taxon>
    </lineage>
</organism>
<feature type="coiled-coil region" evidence="1">
    <location>
        <begin position="24"/>
        <end position="51"/>
    </location>
</feature>
<dbReference type="OrthoDB" id="7861976at2"/>
<evidence type="ECO:0000256" key="1">
    <source>
        <dbReference type="SAM" id="Coils"/>
    </source>
</evidence>
<proteinExistence type="predicted"/>
<evidence type="ECO:0000313" key="3">
    <source>
        <dbReference type="Proteomes" id="UP000182466"/>
    </source>
</evidence>
<dbReference type="Proteomes" id="UP000182466">
    <property type="component" value="Unassembled WGS sequence"/>
</dbReference>
<protein>
    <submittedName>
        <fullName evidence="2">Uncharacterized protein</fullName>
    </submittedName>
</protein>
<gene>
    <name evidence="2" type="ORF">SAMN05216236_11516</name>
</gene>
<sequence>MKLDKLDQMTKVTEVLYLNELGKVQEILAEEARLRGELARLQDQSQEAQRQLSDDLPMRSLGADLLWQGWLNRTQRQLNIELSQVMAKKLVAIGTVRKAFGRQNAVQCMYDRSQAGLKTRERERALEALLTGSLMP</sequence>